<evidence type="ECO:0000256" key="7">
    <source>
        <dbReference type="ARBA" id="ARBA00023136"/>
    </source>
</evidence>
<dbReference type="Proteomes" id="UP000619743">
    <property type="component" value="Unassembled WGS sequence"/>
</dbReference>
<proteinExistence type="inferred from homology"/>
<dbReference type="AlphaFoldDB" id="A0A8J2U6C6"/>
<keyword evidence="3 9" id="KW-0808">Transferase</keyword>
<comment type="caution">
    <text evidence="10">The sequence shown here is derived from an EMBL/GenBank/DDBJ whole genome shotgun (WGS) entry which is preliminary data.</text>
</comment>
<protein>
    <recommendedName>
        <fullName evidence="9">Lipid A biosynthesis acyltransferase</fullName>
        <ecNumber evidence="9">2.3.1.241</ecNumber>
    </recommendedName>
    <alternativeName>
        <fullName evidence="9">Kdo(2)-lipid IV(A) acyltransferase</fullName>
    </alternativeName>
</protein>
<dbReference type="GO" id="GO:0009103">
    <property type="term" value="P:lipopolysaccharide biosynthetic process"/>
    <property type="evidence" value="ECO:0007669"/>
    <property type="project" value="UniProtKB-UniRule"/>
</dbReference>
<dbReference type="GO" id="GO:0008913">
    <property type="term" value="F:Kdo2-lipid IVA acyltransferase activity"/>
    <property type="evidence" value="ECO:0007669"/>
    <property type="project" value="UniProtKB-EC"/>
</dbReference>
<keyword evidence="2 9" id="KW-0997">Cell inner membrane</keyword>
<sequence length="320" mass="36900">MQSLNEFMTEKTPGDFQWFMLHPKYWPVWFGYGLLWLLVQLPFRWIIAIGYGLGTLAGVLMPRRRHIAATNIELCFPELTAQQRHQMLKQNLKEAGAALMETGIAWFWPERRLRKITELKGVEHFEKIQQQGQGIVLLACHMMSLEVGCRRFAIDYPAGGIYRPNKNAVMEYFQYRGRSQTGALMLNRNNIRSAFKALKKGHAVWYAPDQDLGPRRSIFVPYFGIPDAATTPATGSMVALGKAALVPFFQYRKADGSGYVLEVQAPVEDFPSGDEHADTTRVNAIIEANVRRHPEQYLWVHRRFKTRPNKELPSRYQKRR</sequence>
<organism evidence="10 11">
    <name type="scientific">Neiella marina</name>
    <dbReference type="NCBI Taxonomy" id="508461"/>
    <lineage>
        <taxon>Bacteria</taxon>
        <taxon>Pseudomonadati</taxon>
        <taxon>Pseudomonadota</taxon>
        <taxon>Gammaproteobacteria</taxon>
        <taxon>Alteromonadales</taxon>
        <taxon>Echinimonadaceae</taxon>
        <taxon>Neiella</taxon>
    </lineage>
</organism>
<gene>
    <name evidence="9 10" type="primary">lpxL</name>
    <name evidence="10" type="ORF">GCM10011369_24640</name>
</gene>
<dbReference type="Pfam" id="PF03279">
    <property type="entry name" value="Lip_A_acyltrans"/>
    <property type="match status" value="1"/>
</dbReference>
<evidence type="ECO:0000256" key="3">
    <source>
        <dbReference type="ARBA" id="ARBA00022679"/>
    </source>
</evidence>
<comment type="subcellular location">
    <subcellularLocation>
        <location evidence="9">Cell inner membrane</location>
        <topology evidence="9">Single-pass membrane protein</topology>
    </subcellularLocation>
</comment>
<comment type="pathway">
    <text evidence="9">Bacterial outer membrane biogenesis; lipopolysaccharide biosynthesis.</text>
</comment>
<reference evidence="11" key="1">
    <citation type="journal article" date="2019" name="Int. J. Syst. Evol. Microbiol.">
        <title>The Global Catalogue of Microorganisms (GCM) 10K type strain sequencing project: providing services to taxonomists for standard genome sequencing and annotation.</title>
        <authorList>
            <consortium name="The Broad Institute Genomics Platform"/>
            <consortium name="The Broad Institute Genome Sequencing Center for Infectious Disease"/>
            <person name="Wu L."/>
            <person name="Ma J."/>
        </authorList>
    </citation>
    <scope>NUCLEOTIDE SEQUENCE [LARGE SCALE GENOMIC DNA]</scope>
    <source>
        <strain evidence="11">CGMCC 1.10130</strain>
    </source>
</reference>
<evidence type="ECO:0000256" key="4">
    <source>
        <dbReference type="ARBA" id="ARBA00022692"/>
    </source>
</evidence>
<keyword evidence="8 9" id="KW-0012">Acyltransferase</keyword>
<name>A0A8J2U6C6_9GAMM</name>
<dbReference type="UniPathway" id="UPA00360">
    <property type="reaction ID" value="UER00485"/>
</dbReference>
<keyword evidence="5 9" id="KW-0448">Lipopolysaccharide biosynthesis</keyword>
<dbReference type="InterPro" id="IPR011920">
    <property type="entry name" value="Lipid_A_LpxL_LpxP"/>
</dbReference>
<feature type="short sequence motif" description="HXXXXD motif" evidence="9">
    <location>
        <begin position="141"/>
        <end position="146"/>
    </location>
</feature>
<keyword evidence="4 9" id="KW-0812">Transmembrane</keyword>
<dbReference type="CDD" id="cd07984">
    <property type="entry name" value="LPLAT_LABLAT-like"/>
    <property type="match status" value="1"/>
</dbReference>
<dbReference type="NCBIfam" id="TIGR02207">
    <property type="entry name" value="lipid_A_htrB"/>
    <property type="match status" value="1"/>
</dbReference>
<keyword evidence="1 9" id="KW-1003">Cell membrane</keyword>
<evidence type="ECO:0000256" key="6">
    <source>
        <dbReference type="ARBA" id="ARBA00022989"/>
    </source>
</evidence>
<dbReference type="HAMAP" id="MF_01942">
    <property type="entry name" value="Lipid_A_LpxL_LpxP"/>
    <property type="match status" value="1"/>
</dbReference>
<dbReference type="GO" id="GO:0009245">
    <property type="term" value="P:lipid A biosynthetic process"/>
    <property type="evidence" value="ECO:0007669"/>
    <property type="project" value="InterPro"/>
</dbReference>
<comment type="function">
    <text evidence="9">Catalyzes the transfer of an acyl chain from an acyl-[acyl-carrier-protein] (ACP) to a Kdo(2)-lipid IV(A) to form a Kdo(2)-(acyl)-lipid IV(A).</text>
</comment>
<evidence type="ECO:0000256" key="5">
    <source>
        <dbReference type="ARBA" id="ARBA00022985"/>
    </source>
</evidence>
<dbReference type="EMBL" id="BMDX01000012">
    <property type="protein sequence ID" value="GGA81725.1"/>
    <property type="molecule type" value="Genomic_DNA"/>
</dbReference>
<comment type="catalytic activity">
    <reaction evidence="9">
        <text>an alpha-Kdo-(2-&gt;4)-alpha-Kdo-(2-&gt;6)-lipid IVA + a fatty acyl-[ACP] = an alpha-Kdo-(2-&gt;4)-alpha-Kdo-(2-&gt;6)-(acyl)-lipid IVA + holo-[ACP]</text>
        <dbReference type="Rhea" id="RHEA:69396"/>
        <dbReference type="Rhea" id="RHEA-COMP:9685"/>
        <dbReference type="Rhea" id="RHEA-COMP:14125"/>
        <dbReference type="ChEBI" id="CHEBI:64479"/>
        <dbReference type="ChEBI" id="CHEBI:138651"/>
        <dbReference type="ChEBI" id="CHEBI:176429"/>
        <dbReference type="ChEBI" id="CHEBI:176430"/>
        <dbReference type="EC" id="2.3.1.241"/>
    </reaction>
</comment>
<dbReference type="GO" id="GO:0005886">
    <property type="term" value="C:plasma membrane"/>
    <property type="evidence" value="ECO:0007669"/>
    <property type="project" value="UniProtKB-SubCell"/>
</dbReference>
<evidence type="ECO:0000256" key="8">
    <source>
        <dbReference type="ARBA" id="ARBA00023315"/>
    </source>
</evidence>
<comment type="similarity">
    <text evidence="9">Belongs to the LpxL/LpxM/LpxP family.</text>
</comment>
<dbReference type="GO" id="GO:0036104">
    <property type="term" value="P:Kdo2-lipid A biosynthetic process"/>
    <property type="evidence" value="ECO:0007669"/>
    <property type="project" value="UniProtKB-UniRule"/>
</dbReference>
<keyword evidence="6 9" id="KW-1133">Transmembrane helix</keyword>
<keyword evidence="7 9" id="KW-0472">Membrane</keyword>
<dbReference type="PANTHER" id="PTHR30606:SF9">
    <property type="entry name" value="LIPID A BIOSYNTHESIS LAUROYLTRANSFERASE"/>
    <property type="match status" value="1"/>
</dbReference>
<feature type="transmembrane region" description="Helical" evidence="9">
    <location>
        <begin position="29"/>
        <end position="54"/>
    </location>
</feature>
<dbReference type="EC" id="2.3.1.241" evidence="9"/>
<dbReference type="PIRSF" id="PIRSF026649">
    <property type="entry name" value="MsbB"/>
    <property type="match status" value="1"/>
</dbReference>
<evidence type="ECO:0000313" key="10">
    <source>
        <dbReference type="EMBL" id="GGA81725.1"/>
    </source>
</evidence>
<dbReference type="UniPathway" id="UPA00030"/>
<keyword evidence="11" id="KW-1185">Reference proteome</keyword>
<evidence type="ECO:0000256" key="1">
    <source>
        <dbReference type="ARBA" id="ARBA00022475"/>
    </source>
</evidence>
<evidence type="ECO:0000256" key="2">
    <source>
        <dbReference type="ARBA" id="ARBA00022519"/>
    </source>
</evidence>
<dbReference type="PANTHER" id="PTHR30606">
    <property type="entry name" value="LIPID A BIOSYNTHESIS LAUROYL ACYLTRANSFERASE"/>
    <property type="match status" value="1"/>
</dbReference>
<evidence type="ECO:0000256" key="9">
    <source>
        <dbReference type="HAMAP-Rule" id="MF_01942"/>
    </source>
</evidence>
<comment type="pathway">
    <text evidence="9">Glycolipid biosynthesis; KDO(2)-lipid A biosynthesis; KDO(2)-lipid A from CMP-3-deoxy-D-manno-octulosonate and lipid IV(A): step 3/4.</text>
</comment>
<dbReference type="InterPro" id="IPR004960">
    <property type="entry name" value="LipA_acyltrans"/>
</dbReference>
<evidence type="ECO:0000313" key="11">
    <source>
        <dbReference type="Proteomes" id="UP000619743"/>
    </source>
</evidence>
<accession>A0A8J2U6C6</accession>